<feature type="signal peptide" evidence="1">
    <location>
        <begin position="1"/>
        <end position="24"/>
    </location>
</feature>
<reference evidence="2" key="2">
    <citation type="submission" date="2023-06" db="EMBL/GenBank/DDBJ databases">
        <authorList>
            <person name="Ma L."/>
            <person name="Liu K.-W."/>
            <person name="Li Z."/>
            <person name="Hsiao Y.-Y."/>
            <person name="Qi Y."/>
            <person name="Fu T."/>
            <person name="Tang G."/>
            <person name="Zhang D."/>
            <person name="Sun W.-H."/>
            <person name="Liu D.-K."/>
            <person name="Li Y."/>
            <person name="Chen G.-Z."/>
            <person name="Liu X.-D."/>
            <person name="Liao X.-Y."/>
            <person name="Jiang Y.-T."/>
            <person name="Yu X."/>
            <person name="Hao Y."/>
            <person name="Huang J."/>
            <person name="Zhao X.-W."/>
            <person name="Ke S."/>
            <person name="Chen Y.-Y."/>
            <person name="Wu W.-L."/>
            <person name="Hsu J.-L."/>
            <person name="Lin Y.-F."/>
            <person name="Huang M.-D."/>
            <person name="Li C.-Y."/>
            <person name="Huang L."/>
            <person name="Wang Z.-W."/>
            <person name="Zhao X."/>
            <person name="Zhong W.-Y."/>
            <person name="Peng D.-H."/>
            <person name="Ahmad S."/>
            <person name="Lan S."/>
            <person name="Zhang J.-S."/>
            <person name="Tsai W.-C."/>
            <person name="Van De Peer Y."/>
            <person name="Liu Z.-J."/>
        </authorList>
    </citation>
    <scope>NUCLEOTIDE SEQUENCE</scope>
    <source>
        <strain evidence="2">CP</strain>
        <tissue evidence="2">Leaves</tissue>
    </source>
</reference>
<dbReference type="Proteomes" id="UP001180020">
    <property type="component" value="Unassembled WGS sequence"/>
</dbReference>
<evidence type="ECO:0000313" key="3">
    <source>
        <dbReference type="Proteomes" id="UP001180020"/>
    </source>
</evidence>
<organism evidence="2 3">
    <name type="scientific">Acorus calamus</name>
    <name type="common">Sweet flag</name>
    <dbReference type="NCBI Taxonomy" id="4465"/>
    <lineage>
        <taxon>Eukaryota</taxon>
        <taxon>Viridiplantae</taxon>
        <taxon>Streptophyta</taxon>
        <taxon>Embryophyta</taxon>
        <taxon>Tracheophyta</taxon>
        <taxon>Spermatophyta</taxon>
        <taxon>Magnoliopsida</taxon>
        <taxon>Liliopsida</taxon>
        <taxon>Acoraceae</taxon>
        <taxon>Acorus</taxon>
    </lineage>
</organism>
<evidence type="ECO:0000313" key="2">
    <source>
        <dbReference type="EMBL" id="KAK1322854.1"/>
    </source>
</evidence>
<keyword evidence="3" id="KW-1185">Reference proteome</keyword>
<accession>A0AAV9FCL0</accession>
<evidence type="ECO:0000256" key="1">
    <source>
        <dbReference type="SAM" id="SignalP"/>
    </source>
</evidence>
<reference evidence="2" key="1">
    <citation type="journal article" date="2023" name="Nat. Commun.">
        <title>Diploid and tetraploid genomes of Acorus and the evolution of monocots.</title>
        <authorList>
            <person name="Ma L."/>
            <person name="Liu K.W."/>
            <person name="Li Z."/>
            <person name="Hsiao Y.Y."/>
            <person name="Qi Y."/>
            <person name="Fu T."/>
            <person name="Tang G.D."/>
            <person name="Zhang D."/>
            <person name="Sun W.H."/>
            <person name="Liu D.K."/>
            <person name="Li Y."/>
            <person name="Chen G.Z."/>
            <person name="Liu X.D."/>
            <person name="Liao X.Y."/>
            <person name="Jiang Y.T."/>
            <person name="Yu X."/>
            <person name="Hao Y."/>
            <person name="Huang J."/>
            <person name="Zhao X.W."/>
            <person name="Ke S."/>
            <person name="Chen Y.Y."/>
            <person name="Wu W.L."/>
            <person name="Hsu J.L."/>
            <person name="Lin Y.F."/>
            <person name="Huang M.D."/>
            <person name="Li C.Y."/>
            <person name="Huang L."/>
            <person name="Wang Z.W."/>
            <person name="Zhao X."/>
            <person name="Zhong W.Y."/>
            <person name="Peng D.H."/>
            <person name="Ahmad S."/>
            <person name="Lan S."/>
            <person name="Zhang J.S."/>
            <person name="Tsai W.C."/>
            <person name="Van de Peer Y."/>
            <person name="Liu Z.J."/>
        </authorList>
    </citation>
    <scope>NUCLEOTIDE SEQUENCE</scope>
    <source>
        <strain evidence="2">CP</strain>
    </source>
</reference>
<name>A0AAV9FCL0_ACOCL</name>
<feature type="chain" id="PRO_5043384397" evidence="1">
    <location>
        <begin position="25"/>
        <end position="221"/>
    </location>
</feature>
<proteinExistence type="predicted"/>
<gene>
    <name evidence="2" type="primary">CYP81D1</name>
    <name evidence="2" type="ORF">QJS10_CPA02g00366</name>
</gene>
<keyword evidence="1" id="KW-0732">Signal</keyword>
<sequence length="221" mass="24689">MAMRLVSLALGALIQCFEWERVGGEEEIDVTELTGLTMSKALPLEAMFQLRPGETDAVAWAAHPSGEFKVQGLELIPPLQKVELIVGRWQGGRSDQEDVVAEFFKRGIRRLSLATHPMLDSIIIEATFLNLTCVTIKMDFTELEAMEGFSCILRNAPKLQEISLKVTTAHIYNESLMLLFIRMSQLEGPGRNGSKTFGITGRAIQVSGQQCEEHRHSWDQV</sequence>
<dbReference type="AlphaFoldDB" id="A0AAV9FCL0"/>
<dbReference type="EMBL" id="JAUJYO010000002">
    <property type="protein sequence ID" value="KAK1322854.1"/>
    <property type="molecule type" value="Genomic_DNA"/>
</dbReference>
<protein>
    <submittedName>
        <fullName evidence="2">Cytochrome P450 81D1</fullName>
    </submittedName>
</protein>
<comment type="caution">
    <text evidence="2">The sequence shown here is derived from an EMBL/GenBank/DDBJ whole genome shotgun (WGS) entry which is preliminary data.</text>
</comment>